<keyword evidence="3" id="KW-0227">DNA damage</keyword>
<dbReference type="Proteomes" id="UP000266258">
    <property type="component" value="Unassembled WGS sequence"/>
</dbReference>
<dbReference type="Gene3D" id="3.40.50.300">
    <property type="entry name" value="P-loop containing nucleotide triphosphate hydrolases"/>
    <property type="match status" value="2"/>
</dbReference>
<keyword evidence="8" id="KW-0238">DNA-binding</keyword>
<dbReference type="GO" id="GO:0003677">
    <property type="term" value="F:DNA binding"/>
    <property type="evidence" value="ECO:0007669"/>
    <property type="project" value="UniProtKB-KW"/>
</dbReference>
<organism evidence="10 11">
    <name type="scientific">Psittacicella melopsittaci</name>
    <dbReference type="NCBI Taxonomy" id="2028576"/>
    <lineage>
        <taxon>Bacteria</taxon>
        <taxon>Pseudomonadati</taxon>
        <taxon>Pseudomonadota</taxon>
        <taxon>Gammaproteobacteria</taxon>
        <taxon>Pasteurellales</taxon>
        <taxon>Psittacicellaceae</taxon>
        <taxon>Psittacicella</taxon>
    </lineage>
</organism>
<keyword evidence="9" id="KW-0234">DNA repair</keyword>
<evidence type="ECO:0000256" key="2">
    <source>
        <dbReference type="ARBA" id="ARBA00022741"/>
    </source>
</evidence>
<evidence type="ECO:0000256" key="1">
    <source>
        <dbReference type="ARBA" id="ARBA00022722"/>
    </source>
</evidence>
<evidence type="ECO:0000256" key="5">
    <source>
        <dbReference type="ARBA" id="ARBA00022806"/>
    </source>
</evidence>
<keyword evidence="2" id="KW-0547">Nucleotide-binding</keyword>
<dbReference type="OrthoDB" id="9762834at2"/>
<dbReference type="EMBL" id="NRJH01000016">
    <property type="protein sequence ID" value="RIY33379.1"/>
    <property type="molecule type" value="Genomic_DNA"/>
</dbReference>
<reference evidence="10 11" key="1">
    <citation type="submission" date="2017-08" db="EMBL/GenBank/DDBJ databases">
        <title>Reclassification of Bisgaard taxon 37 and 44.</title>
        <authorList>
            <person name="Christensen H."/>
        </authorList>
    </citation>
    <scope>NUCLEOTIDE SEQUENCE [LARGE SCALE GENOMIC DNA]</scope>
    <source>
        <strain evidence="10 11">B96_4</strain>
    </source>
</reference>
<keyword evidence="11" id="KW-1185">Reference proteome</keyword>
<keyword evidence="7" id="KW-0067">ATP-binding</keyword>
<keyword evidence="1" id="KW-0540">Nuclease</keyword>
<evidence type="ECO:0000256" key="6">
    <source>
        <dbReference type="ARBA" id="ARBA00022839"/>
    </source>
</evidence>
<dbReference type="InterPro" id="IPR027417">
    <property type="entry name" value="P-loop_NTPase"/>
</dbReference>
<dbReference type="RefSeq" id="WP_119496604.1">
    <property type="nucleotide sequence ID" value="NZ_NRJH01000016.1"/>
</dbReference>
<dbReference type="PANTHER" id="PTHR30591">
    <property type="entry name" value="RECBCD ENZYME SUBUNIT RECC"/>
    <property type="match status" value="1"/>
</dbReference>
<keyword evidence="4" id="KW-0378">Hydrolase</keyword>
<evidence type="ECO:0000256" key="4">
    <source>
        <dbReference type="ARBA" id="ARBA00022801"/>
    </source>
</evidence>
<evidence type="ECO:0000256" key="3">
    <source>
        <dbReference type="ARBA" id="ARBA00022763"/>
    </source>
</evidence>
<gene>
    <name evidence="10" type="ORF">CJP74_01980</name>
</gene>
<dbReference type="GO" id="GO:0004386">
    <property type="term" value="F:helicase activity"/>
    <property type="evidence" value="ECO:0007669"/>
    <property type="project" value="UniProtKB-KW"/>
</dbReference>
<sequence>MFNLIKYDRLTPCLELLTQVIKQKNLPPLDLTNLVNLAEQFQAQDLIVVNSDLQRLQIESQLKQIPGIQVLPKFITLNQLFGKIIDAFILKINEQQVRIKKISPRLLEINTQLKNYSSSHKLINTSNLEALSVNENNAIWLTSQLLQQMLQAPEQNPFIANLAKQIGEIQDPQGISSALFFTAQELSSLGRILSYYYPELAYELMQDQVNYEQLLKRDFTCSPQEKPLLQGQLEFFSAYYKNIHDFTCNVLGKMHTSSFAQTQNIIITNQQAVLLLADSEFESSDVSAVEKMQRIFMFDTRVYNSSYMLILKKAAHHLNIEINYFVNTFTHLLFDTTSRRTFLDYLAGHNYNLDFSLRNLNYTKTNSSYNLLSLLGEGTKKRLIALLNHETYAEIEEEKDKYSEGYIFTHHLAYPIHTYDMFVELQQTDGFYPSDLRKKLTQVFGEVYNKLEQALGEQAITEQTVAQALLKQDLTDLVKVLRNPGHPSLLEQIKNSLQEYTAFENKDFSDFTHNHKRQFPGYLHLRGDDSLQVVRAHTARRELEYAMDFIQRELSQNPALNLSDFVVFTTHLPDYQALIPQVVPPEFAYQILSSEKNEQIVEVIQFIFTLSDNYLNIEQFKNWLNFACVQDFYQLNNQDLEFFTALLSKHQVNNEAGYNGKDIGSASLFNHVLPLHNQKLQTNDSNSIGNNFPVLNYNAWQHVFLRANLNNSFNYAANQELFLTTCLPQSQMSADYASISKLNSLLTDLTLFNQFTNSLHTGDQWLDFLHNLGLQFFVTPELERQFKQAWQDLHSQIYLTQVGATKVDKFIIQSAFFEALATRKVAPQHNSLTFANLTDLSGTSFKNVICLGLNANKFPGLEEVNTYDFTASYNKISTSPSLYQLSQLQVLELFNNTQNKLVLSYIGKNARDDELPQSSLLSDTLEFISNNLYLPTPLLPQQDNPELSKHLLSIFYSTPSTPSYLIDLNLGSFDLRNYGQNELQLSQSLDNELLAKNLLHTAYPSFNRTWLNLEGQAPEQEDFANFGQILACYKQVLDLSNDDNLLVYEPHYRPNSEHLTFTFSLRDLSSFMSLDTERLQETKIWQNTLAVTSTYGLEMSDTKVKWKAHKALEKLYTSSISAEHLMQNLYLEGDFLKTTLVQTKLNPEIEKFINQAQALEQIKHTKVFYSLKDLYHLARNADYPAPAKLDTALHFEPQTTSLTFKLEPAFIERCRQFFAEYSQQPVFAQLIPRMPIYMLLDEVEQKQQGNKDIYVQINVDSLVWQNSLKLELEDDKIKFCELLDLKRKPKVSSPLGNVVTNINNLAQILAACQNPQIQSLYIDYFISSEDLSKIQEFELPETLVKLCHDQRLVYQLLDLTSQRQSLLEAGGKALSQILSWFLVGRNLLLPKDQESFFVQLFSERDIILSNQENNLINELYSGQEYDMLKSFSFYRKKTQVALNLEAIKLALENFYA</sequence>
<comment type="caution">
    <text evidence="10">The sequence shown here is derived from an EMBL/GenBank/DDBJ whole genome shotgun (WGS) entry which is preliminary data.</text>
</comment>
<dbReference type="GO" id="GO:0006310">
    <property type="term" value="P:DNA recombination"/>
    <property type="evidence" value="ECO:0007669"/>
    <property type="project" value="TreeGrafter"/>
</dbReference>
<keyword evidence="5" id="KW-0347">Helicase</keyword>
<evidence type="ECO:0000256" key="7">
    <source>
        <dbReference type="ARBA" id="ARBA00022840"/>
    </source>
</evidence>
<dbReference type="GO" id="GO:0004527">
    <property type="term" value="F:exonuclease activity"/>
    <property type="evidence" value="ECO:0007669"/>
    <property type="project" value="UniProtKB-KW"/>
</dbReference>
<protein>
    <recommendedName>
        <fullName evidence="12">Exonuclease V subunit gamma</fullName>
    </recommendedName>
</protein>
<evidence type="ECO:0000256" key="9">
    <source>
        <dbReference type="ARBA" id="ARBA00023204"/>
    </source>
</evidence>
<evidence type="ECO:0008006" key="12">
    <source>
        <dbReference type="Google" id="ProtNLM"/>
    </source>
</evidence>
<dbReference type="GO" id="GO:0005524">
    <property type="term" value="F:ATP binding"/>
    <property type="evidence" value="ECO:0007669"/>
    <property type="project" value="UniProtKB-KW"/>
</dbReference>
<accession>A0A3A1Y825</accession>
<dbReference type="PANTHER" id="PTHR30591:SF1">
    <property type="entry name" value="RECBCD ENZYME SUBUNIT RECC"/>
    <property type="match status" value="1"/>
</dbReference>
<dbReference type="SUPFAM" id="SSF52540">
    <property type="entry name" value="P-loop containing nucleoside triphosphate hydrolases"/>
    <property type="match status" value="1"/>
</dbReference>
<evidence type="ECO:0000313" key="10">
    <source>
        <dbReference type="EMBL" id="RIY33379.1"/>
    </source>
</evidence>
<evidence type="ECO:0000256" key="8">
    <source>
        <dbReference type="ARBA" id="ARBA00023125"/>
    </source>
</evidence>
<evidence type="ECO:0000313" key="11">
    <source>
        <dbReference type="Proteomes" id="UP000266258"/>
    </source>
</evidence>
<dbReference type="GO" id="GO:0006281">
    <property type="term" value="P:DNA repair"/>
    <property type="evidence" value="ECO:0007669"/>
    <property type="project" value="UniProtKB-KW"/>
</dbReference>
<proteinExistence type="predicted"/>
<name>A0A3A1Y825_9GAMM</name>
<keyword evidence="6" id="KW-0269">Exonuclease</keyword>